<evidence type="ECO:0000256" key="1">
    <source>
        <dbReference type="SAM" id="MobiDB-lite"/>
    </source>
</evidence>
<feature type="region of interest" description="Disordered" evidence="1">
    <location>
        <begin position="385"/>
        <end position="424"/>
    </location>
</feature>
<evidence type="ECO:0000313" key="2">
    <source>
        <dbReference type="EMBL" id="CAA9542108.1"/>
    </source>
</evidence>
<protein>
    <submittedName>
        <fullName evidence="2">GH39</fullName>
    </submittedName>
</protein>
<dbReference type="AlphaFoldDB" id="A0A6J4U741"/>
<dbReference type="GO" id="GO:0004553">
    <property type="term" value="F:hydrolase activity, hydrolyzing O-glycosyl compounds"/>
    <property type="evidence" value="ECO:0007669"/>
    <property type="project" value="TreeGrafter"/>
</dbReference>
<dbReference type="SUPFAM" id="SSF51445">
    <property type="entry name" value="(Trans)glycosidases"/>
    <property type="match status" value="1"/>
</dbReference>
<dbReference type="EMBL" id="CADCWC010000293">
    <property type="protein sequence ID" value="CAA9542108.1"/>
    <property type="molecule type" value="Genomic_DNA"/>
</dbReference>
<name>A0A6J4U741_9ACTN</name>
<feature type="compositionally biased region" description="Pro residues" evidence="1">
    <location>
        <begin position="398"/>
        <end position="417"/>
    </location>
</feature>
<dbReference type="Gene3D" id="3.20.20.80">
    <property type="entry name" value="Glycosidases"/>
    <property type="match status" value="1"/>
</dbReference>
<dbReference type="InterPro" id="IPR017853">
    <property type="entry name" value="GH"/>
</dbReference>
<organism evidence="2">
    <name type="scientific">uncultured Thermoleophilia bacterium</name>
    <dbReference type="NCBI Taxonomy" id="1497501"/>
    <lineage>
        <taxon>Bacteria</taxon>
        <taxon>Bacillati</taxon>
        <taxon>Actinomycetota</taxon>
        <taxon>Thermoleophilia</taxon>
        <taxon>environmental samples</taxon>
    </lineage>
</organism>
<proteinExistence type="predicted"/>
<gene>
    <name evidence="2" type="ORF">AVDCRST_MAG79-1934</name>
</gene>
<dbReference type="InterPro" id="IPR051923">
    <property type="entry name" value="Glycosyl_Hydrolase_39"/>
</dbReference>
<reference evidence="2" key="1">
    <citation type="submission" date="2020-02" db="EMBL/GenBank/DDBJ databases">
        <authorList>
            <person name="Meier V. D."/>
        </authorList>
    </citation>
    <scope>NUCLEOTIDE SEQUENCE</scope>
    <source>
        <strain evidence="2">AVDCRST_MAG79</strain>
    </source>
</reference>
<dbReference type="PANTHER" id="PTHR12631:SF10">
    <property type="entry name" value="BETA-XYLOSIDASE-LIKE PROTEIN-RELATED"/>
    <property type="match status" value="1"/>
</dbReference>
<accession>A0A6J4U741</accession>
<dbReference type="PANTHER" id="PTHR12631">
    <property type="entry name" value="ALPHA-L-IDURONIDASE"/>
    <property type="match status" value="1"/>
</dbReference>
<sequence>MSLPHRLSLLAVVVLALLGGSATPASALRLGAMDPAYSTLQPRLFDADVRLLRPQVLRTNLLWTEIAPTRPRRPRNPGDAAYRWDMADYIVRRADAAGVPILVTIWQTPSWAYGTRVRSIVGMPDVRAFRDFVAAAAERYSGSFDPDGPTGGLEPLPRVSQWQIWNEPNVYFYPQREPAGPRGRIVNARNYVRLLNAGHDEIKAVGRQHRFDQVVVAAGLAGARGRLLPYAPLRFLRLMRAYRPRFDVLAVHPYNVAPWLGAQEGVAGRVTRAPNLAIGNIGDVLREVDRLWPRRRVPVWLTEFGLQTQPSRRGVSPGAQARFLADSLRILRRYPRIGVAIWFLVKDQPLARPGQHHTWQSGLRFADGRRKPVFDVWRRAQISRKVPVPGRAPEPKPRSPVAPSPPIVPTPTDPPAPDVASSAR</sequence>